<dbReference type="PANTHER" id="PTHR43817:SF1">
    <property type="entry name" value="HYDROLASE, FAMILY 43, PUTATIVE (AFU_ORTHOLOGUE AFUA_3G01660)-RELATED"/>
    <property type="match status" value="1"/>
</dbReference>
<dbReference type="RefSeq" id="WP_004324296.1">
    <property type="nucleotide sequence ID" value="NZ_BAABYV010000001.1"/>
</dbReference>
<dbReference type="InterPro" id="IPR054593">
    <property type="entry name" value="Beta-mannosidase-like_N2"/>
</dbReference>
<keyword evidence="1" id="KW-0732">Signal</keyword>
<evidence type="ECO:0000259" key="3">
    <source>
        <dbReference type="Pfam" id="PF22666"/>
    </source>
</evidence>
<evidence type="ECO:0000313" key="4">
    <source>
        <dbReference type="EMBL" id="RHH44027.1"/>
    </source>
</evidence>
<evidence type="ECO:0000256" key="1">
    <source>
        <dbReference type="ARBA" id="ARBA00022729"/>
    </source>
</evidence>
<dbReference type="NCBIfam" id="NF045579">
    <property type="entry name" value="rhamnoside_JR"/>
    <property type="match status" value="1"/>
</dbReference>
<keyword evidence="2" id="KW-0378">Hydrolase</keyword>
<name>A0A1Y4PTJ0_BACOV</name>
<gene>
    <name evidence="4" type="ORF">DW206_15590</name>
</gene>
<evidence type="ECO:0000313" key="5">
    <source>
        <dbReference type="Proteomes" id="UP000283329"/>
    </source>
</evidence>
<dbReference type="GO" id="GO:0005975">
    <property type="term" value="P:carbohydrate metabolic process"/>
    <property type="evidence" value="ECO:0007669"/>
    <property type="project" value="InterPro"/>
</dbReference>
<dbReference type="PANTHER" id="PTHR43817">
    <property type="entry name" value="GLYCOSYL HYDROLASE"/>
    <property type="match status" value="1"/>
</dbReference>
<feature type="domain" description="Beta-mannosidase-like galactose-binding" evidence="3">
    <location>
        <begin position="978"/>
        <end position="1060"/>
    </location>
</feature>
<evidence type="ECO:0000256" key="2">
    <source>
        <dbReference type="ARBA" id="ARBA00022801"/>
    </source>
</evidence>
<protein>
    <recommendedName>
        <fullName evidence="3">Beta-mannosidase-like galactose-binding domain-containing protein</fullName>
    </recommendedName>
</protein>
<dbReference type="GO" id="GO:0004553">
    <property type="term" value="F:hydrolase activity, hydrolyzing O-glycosyl compounds"/>
    <property type="evidence" value="ECO:0007669"/>
    <property type="project" value="InterPro"/>
</dbReference>
<accession>A0A1Y4PTJ0</accession>
<dbReference type="EMBL" id="QRJR01000014">
    <property type="protein sequence ID" value="RHH44027.1"/>
    <property type="molecule type" value="Genomic_DNA"/>
</dbReference>
<dbReference type="InterPro" id="IPR008979">
    <property type="entry name" value="Galactose-bd-like_sf"/>
</dbReference>
<dbReference type="Proteomes" id="UP000283329">
    <property type="component" value="Unassembled WGS sequence"/>
</dbReference>
<reference evidence="4 5" key="1">
    <citation type="submission" date="2018-08" db="EMBL/GenBank/DDBJ databases">
        <title>A genome reference for cultivated species of the human gut microbiota.</title>
        <authorList>
            <person name="Zou Y."/>
            <person name="Xue W."/>
            <person name="Luo G."/>
        </authorList>
    </citation>
    <scope>NUCLEOTIDE SEQUENCE [LARGE SCALE GENOMIC DNA]</scope>
    <source>
        <strain evidence="4 5">AM17-48</strain>
    </source>
</reference>
<dbReference type="Pfam" id="PF17132">
    <property type="entry name" value="Glyco_hydro_106"/>
    <property type="match status" value="1"/>
</dbReference>
<organism evidence="4 5">
    <name type="scientific">Bacteroides ovatus</name>
    <dbReference type="NCBI Taxonomy" id="28116"/>
    <lineage>
        <taxon>Bacteria</taxon>
        <taxon>Pseudomonadati</taxon>
        <taxon>Bacteroidota</taxon>
        <taxon>Bacteroidia</taxon>
        <taxon>Bacteroidales</taxon>
        <taxon>Bacteroidaceae</taxon>
        <taxon>Bacteroides</taxon>
    </lineage>
</organism>
<proteinExistence type="predicted"/>
<dbReference type="AlphaFoldDB" id="A0A1Y4PTJ0"/>
<dbReference type="Gene3D" id="2.60.120.260">
    <property type="entry name" value="Galactose-binding domain-like"/>
    <property type="match status" value="2"/>
</dbReference>
<sequence length="1092" mass="124354">MKHFNNIPIVTILLFSYILTLYSIKTHASALTSEHEIYKGFINPPQEAKPRVWWHWMDGNITEEGIYKDLLWMNRIGIGGFHQFDASLYTKPIVKERLVYMTPKWKKAFRYAIHLADSLNMEVGIASAPGWSSTGGPWVNPKNAMKKLVWRTFTVEGQKMFSGKLPSPYTTTGEFQNIPIRNMNNYTEYYEDIATIAVRLPSEELSLNELDAEITSSGGNFSLHKLTDGDFTNAELLPFNPFDKYGWIEYSFPKPQTIRALSFVSGRLRTEWRSESPQTVNFLQCSDNGVDYRMVCGIPDGGNAQQTISIPETTARYFRVLVPNPTNNAPGTQIPEFVLHPTVKINHTEEKAGFSSPHDLMNYPTPETNTPIDKKNVIILTNKLDSNGILKWNVPEGKWRIYRFGYSLTGKRNHPAPAEATGLEVDKLDPESWLSYFRTYMDMYKEAAGGFMGKRGIQYIITDSYEAHWQTWTPSLPSFFKHKYGYDLLPWLPVLTGEIIENTSESECFLRDWRLAIAELYRKNYDRINSIVKEYGLKGRYTEAHENGRVYVGDGMEIKRTATFPMAALWMPNSGACSSQQMGQADIRESASVAHIYGQNIVAAEFGSAIAHHAYACCPENIKPIADKALANGLNRFVIHETSHQPVDDKIPGLGLIQYGQWFNRHETWAEQAKVWIDYLARSSYMLQQGNNVADILYYYGEDNCITGLYAHTLPDIPAGYEYDFIDPYGFVHDIKMDKKCLLAPSGRKYSILILGENTKVMSLKVLKKIASLVEEGVAVLGREPIFRGSNLDNADEFKALVTSIWHTNRKNVYTDTPIEEILESTGVQPDFIYRNNKHITLKYRHRLLDHGHIYWVSNPSDKELYTEVSFRVSGLKPEIWHPETGLSEDVSYEMKDGRTIVKFSMVQNDAVFVVFIKPTKRIKQEIPLPHKKELTTIDSNWTVKFQPKIGNSESLLMDSLVSFTDYSSPSIRYFSGTATYTNSFIIKPENYKKSDKLLLDMGSVKNIAEVYVNGKICGTFWKAPFIVDITAAINPGENTLEIKVTNLWRNGLIGDQQKGVTPQYYTSYHFFKSDSALLPSGLLGPIRLIKY</sequence>
<dbReference type="Pfam" id="PF22666">
    <property type="entry name" value="Glyco_hydro_2_N2"/>
    <property type="match status" value="1"/>
</dbReference>
<comment type="caution">
    <text evidence="4">The sequence shown here is derived from an EMBL/GenBank/DDBJ whole genome shotgun (WGS) entry which is preliminary data.</text>
</comment>
<dbReference type="SUPFAM" id="SSF49785">
    <property type="entry name" value="Galactose-binding domain-like"/>
    <property type="match status" value="2"/>
</dbReference>